<keyword evidence="4" id="KW-0337">GPI-anchor biosynthesis</keyword>
<proteinExistence type="inferred from homology"/>
<gene>
    <name evidence="12" type="ORF">HYPSUDRAFT_86938</name>
</gene>
<comment type="subcellular location">
    <subcellularLocation>
        <location evidence="1">Endoplasmic reticulum membrane</location>
        <topology evidence="1">Multi-pass membrane protein</topology>
    </subcellularLocation>
</comment>
<evidence type="ECO:0000256" key="6">
    <source>
        <dbReference type="ARBA" id="ARBA00022824"/>
    </source>
</evidence>
<comment type="pathway">
    <text evidence="2">Glycolipid biosynthesis; glycosylphosphatidylinositol-anchor biosynthesis.</text>
</comment>
<evidence type="ECO:0000256" key="2">
    <source>
        <dbReference type="ARBA" id="ARBA00004687"/>
    </source>
</evidence>
<comment type="similarity">
    <text evidence="3">Belongs to the PIGS family.</text>
</comment>
<feature type="transmembrane region" description="Helical" evidence="11">
    <location>
        <begin position="470"/>
        <end position="489"/>
    </location>
</feature>
<dbReference type="UniPathway" id="UPA00196"/>
<evidence type="ECO:0000256" key="5">
    <source>
        <dbReference type="ARBA" id="ARBA00022692"/>
    </source>
</evidence>
<dbReference type="AlphaFoldDB" id="A0A0D2NW92"/>
<keyword evidence="7 11" id="KW-1133">Transmembrane helix</keyword>
<dbReference type="OMA" id="AEHKYAV"/>
<evidence type="ECO:0008006" key="14">
    <source>
        <dbReference type="Google" id="ProtNLM"/>
    </source>
</evidence>
<dbReference type="EMBL" id="KN817545">
    <property type="protein sequence ID" value="KJA23064.1"/>
    <property type="molecule type" value="Genomic_DNA"/>
</dbReference>
<evidence type="ECO:0000313" key="12">
    <source>
        <dbReference type="EMBL" id="KJA23064.1"/>
    </source>
</evidence>
<evidence type="ECO:0000256" key="10">
    <source>
        <dbReference type="SAM" id="MobiDB-lite"/>
    </source>
</evidence>
<dbReference type="Proteomes" id="UP000054270">
    <property type="component" value="Unassembled WGS sequence"/>
</dbReference>
<evidence type="ECO:0000256" key="7">
    <source>
        <dbReference type="ARBA" id="ARBA00022989"/>
    </source>
</evidence>
<keyword evidence="13" id="KW-1185">Reference proteome</keyword>
<dbReference type="Pfam" id="PF10510">
    <property type="entry name" value="PIG-S"/>
    <property type="match status" value="1"/>
</dbReference>
<dbReference type="GO" id="GO:0016255">
    <property type="term" value="P:attachment of GPI anchor to protein"/>
    <property type="evidence" value="ECO:0007669"/>
    <property type="project" value="InterPro"/>
</dbReference>
<evidence type="ECO:0000256" key="4">
    <source>
        <dbReference type="ARBA" id="ARBA00022502"/>
    </source>
</evidence>
<dbReference type="PANTHER" id="PTHR21072">
    <property type="entry name" value="GPI TRANSAMIDASE COMPONENT PIG-S"/>
    <property type="match status" value="1"/>
</dbReference>
<dbReference type="STRING" id="945553.A0A0D2NW92"/>
<evidence type="ECO:0000313" key="13">
    <source>
        <dbReference type="Proteomes" id="UP000054270"/>
    </source>
</evidence>
<evidence type="ECO:0000256" key="11">
    <source>
        <dbReference type="SAM" id="Phobius"/>
    </source>
</evidence>
<keyword evidence="8 11" id="KW-0472">Membrane</keyword>
<dbReference type="GO" id="GO:0006506">
    <property type="term" value="P:GPI anchor biosynthetic process"/>
    <property type="evidence" value="ECO:0007669"/>
    <property type="project" value="UniProtKB-UniPathway"/>
</dbReference>
<evidence type="ECO:0000256" key="9">
    <source>
        <dbReference type="ARBA" id="ARBA00023180"/>
    </source>
</evidence>
<dbReference type="OrthoDB" id="28748at2759"/>
<accession>A0A0D2NW92</accession>
<evidence type="ECO:0000256" key="8">
    <source>
        <dbReference type="ARBA" id="ARBA00023136"/>
    </source>
</evidence>
<dbReference type="GO" id="GO:0042765">
    <property type="term" value="C:GPI-anchor transamidase complex"/>
    <property type="evidence" value="ECO:0007669"/>
    <property type="project" value="InterPro"/>
</dbReference>
<dbReference type="PANTHER" id="PTHR21072:SF13">
    <property type="entry name" value="GPI TRANSAMIDASE COMPONENT PIG-S"/>
    <property type="match status" value="1"/>
</dbReference>
<feature type="compositionally biased region" description="Low complexity" evidence="10">
    <location>
        <begin position="1"/>
        <end position="11"/>
    </location>
</feature>
<name>A0A0D2NW92_HYPSF</name>
<reference evidence="13" key="1">
    <citation type="submission" date="2014-04" db="EMBL/GenBank/DDBJ databases">
        <title>Evolutionary Origins and Diversification of the Mycorrhizal Mutualists.</title>
        <authorList>
            <consortium name="DOE Joint Genome Institute"/>
            <consortium name="Mycorrhizal Genomics Consortium"/>
            <person name="Kohler A."/>
            <person name="Kuo A."/>
            <person name="Nagy L.G."/>
            <person name="Floudas D."/>
            <person name="Copeland A."/>
            <person name="Barry K.W."/>
            <person name="Cichocki N."/>
            <person name="Veneault-Fourrey C."/>
            <person name="LaButti K."/>
            <person name="Lindquist E.A."/>
            <person name="Lipzen A."/>
            <person name="Lundell T."/>
            <person name="Morin E."/>
            <person name="Murat C."/>
            <person name="Riley R."/>
            <person name="Ohm R."/>
            <person name="Sun H."/>
            <person name="Tunlid A."/>
            <person name="Henrissat B."/>
            <person name="Grigoriev I.V."/>
            <person name="Hibbett D.S."/>
            <person name="Martin F."/>
        </authorList>
    </citation>
    <scope>NUCLEOTIDE SEQUENCE [LARGE SCALE GENOMIC DNA]</scope>
    <source>
        <strain evidence="13">FD-334 SS-4</strain>
    </source>
</reference>
<feature type="transmembrane region" description="Helical" evidence="11">
    <location>
        <begin position="37"/>
        <end position="55"/>
    </location>
</feature>
<evidence type="ECO:0000256" key="1">
    <source>
        <dbReference type="ARBA" id="ARBA00004477"/>
    </source>
</evidence>
<organism evidence="12 13">
    <name type="scientific">Hypholoma sublateritium (strain FD-334 SS-4)</name>
    <dbReference type="NCBI Taxonomy" id="945553"/>
    <lineage>
        <taxon>Eukaryota</taxon>
        <taxon>Fungi</taxon>
        <taxon>Dikarya</taxon>
        <taxon>Basidiomycota</taxon>
        <taxon>Agaricomycotina</taxon>
        <taxon>Agaricomycetes</taxon>
        <taxon>Agaricomycetidae</taxon>
        <taxon>Agaricales</taxon>
        <taxon>Agaricineae</taxon>
        <taxon>Strophariaceae</taxon>
        <taxon>Hypholoma</taxon>
    </lineage>
</organism>
<feature type="region of interest" description="Disordered" evidence="10">
    <location>
        <begin position="1"/>
        <end position="22"/>
    </location>
</feature>
<evidence type="ECO:0000256" key="3">
    <source>
        <dbReference type="ARBA" id="ARBA00005316"/>
    </source>
</evidence>
<protein>
    <recommendedName>
        <fullName evidence="14">GPI transamidase component PIG-S</fullName>
    </recommendedName>
</protein>
<dbReference type="InterPro" id="IPR019540">
    <property type="entry name" value="PtdIno-glycan_biosynth_class_S"/>
</dbReference>
<keyword evidence="5 11" id="KW-0812">Transmembrane</keyword>
<sequence>MPSTSSSSSPSTPSPDLPATLHDPKSPFYQQVSLRRAIIASYWTIILLAVPLWWYTTSIERLALPSGRVQQLAQHSLELPVSICVEGPRIPFIDKIQVQLSKQISQDPQRWKGIAPRLFGSTDCEKSSGNKVYSVKFTSTTGTSIHHRQLHFPPNTAPSTIVEVLSSLLVPYSSSRDSKHRIVQYAPHYRLAFSLLNEDAAAGDVVKDWNIQAELRNYINPITRRLGALHNFTVESQVQFHAPLAFPPRPLDHSWGITPADLTVFVNSAEWTLSSSSSNDPVLHFILFIPSAERRPLVILTDTEGTVSPSSAFLVPQWGGIVIHNPTSISSSGTLPDHDVSTVFAAFATQFQSLLGVAALPRGVHAPEGLSAWQLDALTRRRTLENAQGSQDTLASIVKLVDQIENMPVGADVRDDVEDALAALQDMRDAAPVSLAQAFARSATALGLASRAFFNPGMLALLYFPAEHTYAVYTPLFASALIPLVVAALREFMAWKRERREAALMKAAP</sequence>
<keyword evidence="6" id="KW-0256">Endoplasmic reticulum</keyword>
<keyword evidence="9" id="KW-0325">Glycoprotein</keyword>